<evidence type="ECO:0000256" key="2">
    <source>
        <dbReference type="ARBA" id="ARBA00022448"/>
    </source>
</evidence>
<keyword evidence="3" id="KW-0812">Transmembrane</keyword>
<dbReference type="GO" id="GO:0016020">
    <property type="term" value="C:membrane"/>
    <property type="evidence" value="ECO:0007669"/>
    <property type="project" value="UniProtKB-SubCell"/>
</dbReference>
<evidence type="ECO:0000256" key="4">
    <source>
        <dbReference type="ARBA" id="ARBA00022989"/>
    </source>
</evidence>
<sequence length="109" mass="12465">MVREAVCWIKDPCLIGVLIRWTLTFSKSLKVYLRQGASMEKEVEALLLPHERAKLCEHCVDTTAAYPQYILHVLTQVVERANLTEIREDRLLESISRLNAAIGVCEKIL</sequence>
<reference evidence="7 8" key="1">
    <citation type="submission" date="2020-02" db="EMBL/GenBank/DDBJ databases">
        <title>Draft genome sequence of Haematococcus lacustris strain NIES-144.</title>
        <authorList>
            <person name="Morimoto D."/>
            <person name="Nakagawa S."/>
            <person name="Yoshida T."/>
            <person name="Sawayama S."/>
        </authorList>
    </citation>
    <scope>NUCLEOTIDE SEQUENCE [LARGE SCALE GENOMIC DNA]</scope>
    <source>
        <strain evidence="7 8">NIES-144</strain>
    </source>
</reference>
<accession>A0A699ZUA0</accession>
<dbReference type="GO" id="GO:0006811">
    <property type="term" value="P:monoatomic ion transport"/>
    <property type="evidence" value="ECO:0007669"/>
    <property type="project" value="UniProtKB-KW"/>
</dbReference>
<evidence type="ECO:0000256" key="3">
    <source>
        <dbReference type="ARBA" id="ARBA00022692"/>
    </source>
</evidence>
<keyword evidence="6" id="KW-0472">Membrane</keyword>
<dbReference type="AlphaFoldDB" id="A0A699ZUA0"/>
<comment type="caution">
    <text evidence="7">The sequence shown here is derived from an EMBL/GenBank/DDBJ whole genome shotgun (WGS) entry which is preliminary data.</text>
</comment>
<feature type="non-terminal residue" evidence="7">
    <location>
        <position position="1"/>
    </location>
</feature>
<name>A0A699ZUA0_HAELA</name>
<gene>
    <name evidence="7" type="ORF">HaLaN_19785</name>
</gene>
<organism evidence="7 8">
    <name type="scientific">Haematococcus lacustris</name>
    <name type="common">Green alga</name>
    <name type="synonym">Haematococcus pluvialis</name>
    <dbReference type="NCBI Taxonomy" id="44745"/>
    <lineage>
        <taxon>Eukaryota</taxon>
        <taxon>Viridiplantae</taxon>
        <taxon>Chlorophyta</taxon>
        <taxon>core chlorophytes</taxon>
        <taxon>Chlorophyceae</taxon>
        <taxon>CS clade</taxon>
        <taxon>Chlamydomonadales</taxon>
        <taxon>Haematococcaceae</taxon>
        <taxon>Haematococcus</taxon>
    </lineage>
</organism>
<proteinExistence type="predicted"/>
<keyword evidence="5" id="KW-0406">Ion transport</keyword>
<evidence type="ECO:0000256" key="5">
    <source>
        <dbReference type="ARBA" id="ARBA00023065"/>
    </source>
</evidence>
<evidence type="ECO:0000256" key="6">
    <source>
        <dbReference type="ARBA" id="ARBA00023136"/>
    </source>
</evidence>
<evidence type="ECO:0000313" key="8">
    <source>
        <dbReference type="Proteomes" id="UP000485058"/>
    </source>
</evidence>
<comment type="subcellular location">
    <subcellularLocation>
        <location evidence="1">Membrane</location>
        <topology evidence="1">Multi-pass membrane protein</topology>
    </subcellularLocation>
</comment>
<dbReference type="Pfam" id="PF25539">
    <property type="entry name" value="Bestrophin_2"/>
    <property type="match status" value="1"/>
</dbReference>
<dbReference type="EMBL" id="BLLF01002017">
    <property type="protein sequence ID" value="GFH22334.1"/>
    <property type="molecule type" value="Genomic_DNA"/>
</dbReference>
<evidence type="ECO:0000313" key="7">
    <source>
        <dbReference type="EMBL" id="GFH22334.1"/>
    </source>
</evidence>
<dbReference type="Proteomes" id="UP000485058">
    <property type="component" value="Unassembled WGS sequence"/>
</dbReference>
<keyword evidence="4" id="KW-1133">Transmembrane helix</keyword>
<keyword evidence="2" id="KW-0813">Transport</keyword>
<dbReference type="InterPro" id="IPR044669">
    <property type="entry name" value="YneE/VCCN1/2-like"/>
</dbReference>
<evidence type="ECO:0000256" key="1">
    <source>
        <dbReference type="ARBA" id="ARBA00004141"/>
    </source>
</evidence>
<feature type="non-terminal residue" evidence="7">
    <location>
        <position position="109"/>
    </location>
</feature>
<keyword evidence="8" id="KW-1185">Reference proteome</keyword>
<protein>
    <submittedName>
        <fullName evidence="7">Uncharacterized protein</fullName>
    </submittedName>
</protein>